<accession>A0A7M5V7R1</accession>
<dbReference type="Pfam" id="PF00651">
    <property type="entry name" value="BTB"/>
    <property type="match status" value="1"/>
</dbReference>
<dbReference type="OrthoDB" id="10263353at2759"/>
<dbReference type="Gene3D" id="3.90.70.10">
    <property type="entry name" value="Cysteine proteinases"/>
    <property type="match status" value="1"/>
</dbReference>
<dbReference type="PROSITE" id="PS50097">
    <property type="entry name" value="BTB"/>
    <property type="match status" value="1"/>
</dbReference>
<dbReference type="SUPFAM" id="SSF54001">
    <property type="entry name" value="Cysteine proteinases"/>
    <property type="match status" value="1"/>
</dbReference>
<dbReference type="EnsemblMetazoa" id="CLYHEMT008990.2">
    <property type="protein sequence ID" value="CLYHEMP008990.2"/>
    <property type="gene ID" value="CLYHEMG008990"/>
</dbReference>
<feature type="domain" description="BTB" evidence="1">
    <location>
        <begin position="252"/>
        <end position="319"/>
    </location>
</feature>
<dbReference type="GO" id="GO:0004843">
    <property type="term" value="F:cysteine-type deubiquitinase activity"/>
    <property type="evidence" value="ECO:0007669"/>
    <property type="project" value="InterPro"/>
</dbReference>
<dbReference type="AlphaFoldDB" id="A0A7M5V7R1"/>
<organism evidence="3 4">
    <name type="scientific">Clytia hemisphaerica</name>
    <dbReference type="NCBI Taxonomy" id="252671"/>
    <lineage>
        <taxon>Eukaryota</taxon>
        <taxon>Metazoa</taxon>
        <taxon>Cnidaria</taxon>
        <taxon>Hydrozoa</taxon>
        <taxon>Hydroidolina</taxon>
        <taxon>Leptothecata</taxon>
        <taxon>Obeliida</taxon>
        <taxon>Clytiidae</taxon>
        <taxon>Clytia</taxon>
    </lineage>
</organism>
<dbReference type="PROSITE" id="PS50235">
    <property type="entry name" value="USP_3"/>
    <property type="match status" value="1"/>
</dbReference>
<sequence>VIYKSFRGEMKQWSRKLPPTDDKDVIDKLLEKEEYKEKELTTPFLYLTLDIPASPLFKDQLEQNAIPQVPLLSLLQKFNGHQEKDYKTYYDTTMKRFSLTKLPKYLILFIKRFNNNTFFVEKNPTIINFPVKGLDMKDFLSEDEEVQKAHPHTSYDLVANISHEGEPGQGKGTYKLHVLHKGNKQWFEVQDLHLKEILPPMITLSESYIQMGKAKRKLLPSKNSFEDVTPAKHSRTSSTDGDAMFKEQWQNSDAVLIVENQELHVHTSILSIASKYFEKMFNGNFKEAETRRVTLEEKSYDLVEHMLRLIYPVKCGLSPKSLLCNVCMFHAGTPSPGEGHYIMPTESNSIECQECGVKFIKRDHHEKLVMEHLQKLYQLSEEFFMDTITDKIIEEITRLSKNIQGISQAFFLLETAEVLELNTVKEACFGYLRKTLNSMSLLRRYSTGMNYSLNTRMRLKGMVLKNLVKMLKPQNNKENCAVEECLEIAGSLLNFDAAKEIDGTFLNTAFSSPT</sequence>
<dbReference type="Gene3D" id="3.30.710.10">
    <property type="entry name" value="Potassium Channel Kv1.1, Chain A"/>
    <property type="match status" value="1"/>
</dbReference>
<dbReference type="SUPFAM" id="SSF54695">
    <property type="entry name" value="POZ domain"/>
    <property type="match status" value="1"/>
</dbReference>
<evidence type="ECO:0000259" key="2">
    <source>
        <dbReference type="PROSITE" id="PS50235"/>
    </source>
</evidence>
<proteinExistence type="predicted"/>
<dbReference type="InterPro" id="IPR028889">
    <property type="entry name" value="USP"/>
</dbReference>
<dbReference type="Pfam" id="PF00443">
    <property type="entry name" value="UCH"/>
    <property type="match status" value="1"/>
</dbReference>
<name>A0A7M5V7R1_9CNID</name>
<dbReference type="CDD" id="cd18186">
    <property type="entry name" value="BTB_POZ_ZBTB_KLHL-like"/>
    <property type="match status" value="1"/>
</dbReference>
<dbReference type="InterPro" id="IPR038765">
    <property type="entry name" value="Papain-like_cys_pep_sf"/>
</dbReference>
<protein>
    <submittedName>
        <fullName evidence="3">Uncharacterized protein</fullName>
    </submittedName>
</protein>
<evidence type="ECO:0000313" key="4">
    <source>
        <dbReference type="Proteomes" id="UP000594262"/>
    </source>
</evidence>
<dbReference type="SMART" id="SM00225">
    <property type="entry name" value="BTB"/>
    <property type="match status" value="1"/>
</dbReference>
<dbReference type="InterPro" id="IPR011333">
    <property type="entry name" value="SKP1/BTB/POZ_sf"/>
</dbReference>
<dbReference type="PANTHER" id="PTHR22744">
    <property type="entry name" value="HELIX LOOP HELIX PROTEIN 21-RELATED"/>
    <property type="match status" value="1"/>
</dbReference>
<keyword evidence="4" id="KW-1185">Reference proteome</keyword>
<evidence type="ECO:0000259" key="1">
    <source>
        <dbReference type="PROSITE" id="PS50097"/>
    </source>
</evidence>
<dbReference type="InterPro" id="IPR001394">
    <property type="entry name" value="Peptidase_C19_UCH"/>
</dbReference>
<feature type="domain" description="USP" evidence="2">
    <location>
        <begin position="1"/>
        <end position="215"/>
    </location>
</feature>
<reference evidence="3" key="1">
    <citation type="submission" date="2021-01" db="UniProtKB">
        <authorList>
            <consortium name="EnsemblMetazoa"/>
        </authorList>
    </citation>
    <scope>IDENTIFICATION</scope>
</reference>
<dbReference type="Proteomes" id="UP000594262">
    <property type="component" value="Unplaced"/>
</dbReference>
<dbReference type="InterPro" id="IPR000210">
    <property type="entry name" value="BTB/POZ_dom"/>
</dbReference>
<evidence type="ECO:0000313" key="3">
    <source>
        <dbReference type="EnsemblMetazoa" id="CLYHEMP008990.2"/>
    </source>
</evidence>
<dbReference type="GO" id="GO:0016579">
    <property type="term" value="P:protein deubiquitination"/>
    <property type="evidence" value="ECO:0007669"/>
    <property type="project" value="InterPro"/>
</dbReference>
<dbReference type="PANTHER" id="PTHR22744:SF17">
    <property type="entry name" value="BTB DOMAIN-CONTAINING PROTEIN"/>
    <property type="match status" value="1"/>
</dbReference>